<protein>
    <submittedName>
        <fullName evidence="8">Cold-regulated 413 inner membrane protein 1, chloroplastic-like</fullName>
    </submittedName>
</protein>
<evidence type="ECO:0000313" key="8">
    <source>
        <dbReference type="RefSeq" id="XP_022715642.1"/>
    </source>
</evidence>
<feature type="transmembrane region" description="Helical" evidence="6">
    <location>
        <begin position="214"/>
        <end position="234"/>
    </location>
</feature>
<dbReference type="Proteomes" id="UP000515121">
    <property type="component" value="Unplaced"/>
</dbReference>
<dbReference type="KEGG" id="dzi:111274902"/>
<gene>
    <name evidence="8" type="primary">LOC111274902</name>
</gene>
<evidence type="ECO:0000256" key="6">
    <source>
        <dbReference type="SAM" id="Phobius"/>
    </source>
</evidence>
<keyword evidence="7" id="KW-1185">Reference proteome</keyword>
<sequence length="235" mass="25403">MRSLGIKMMTVSISPAPAPAPQCLYFRNAGKNAPLFPLRNAPFQATTKLSTLAHLSSSSISYSPLRFSIKQKEIVKKSRGWSAVCYAAPLAPPNLQWISTIASAVSLLAKGTAIQKQFLVPLFAIQAPSSIVSWMRVEYGIWAAFLALLVRLFFHIPGELELPFVALLMVIVAPNQVMKLRGTQQGAIIALVIAAYLAFQHFKGTGSLQKAFDQGSIVASIAIMCITAVSCLLLI</sequence>
<dbReference type="RefSeq" id="XP_022715642.1">
    <property type="nucleotide sequence ID" value="XM_022859907.1"/>
</dbReference>
<feature type="transmembrane region" description="Helical" evidence="6">
    <location>
        <begin position="162"/>
        <end position="178"/>
    </location>
</feature>
<keyword evidence="4 6" id="KW-1133">Transmembrane helix</keyword>
<keyword evidence="3 6" id="KW-0812">Transmembrane</keyword>
<dbReference type="PANTHER" id="PTHR33596:SF17">
    <property type="entry name" value="COLD-REGULATED 413 INNER MEMBRANE PROTEIN 1, CHLOROPLASTIC-RELATED"/>
    <property type="match status" value="1"/>
</dbReference>
<dbReference type="GO" id="GO:0016020">
    <property type="term" value="C:membrane"/>
    <property type="evidence" value="ECO:0007669"/>
    <property type="project" value="UniProtKB-SubCell"/>
</dbReference>
<dbReference type="Pfam" id="PF05562">
    <property type="entry name" value="WCOR413"/>
    <property type="match status" value="1"/>
</dbReference>
<dbReference type="PANTHER" id="PTHR33596">
    <property type="entry name" value="COLD-REGULATED 413 PLASMA MEMBRANE PROTEIN 2"/>
    <property type="match status" value="1"/>
</dbReference>
<keyword evidence="5 6" id="KW-0472">Membrane</keyword>
<evidence type="ECO:0000313" key="7">
    <source>
        <dbReference type="Proteomes" id="UP000515121"/>
    </source>
</evidence>
<accession>A0A6P5WIN7</accession>
<dbReference type="AlphaFoldDB" id="A0A6P5WIN7"/>
<comment type="similarity">
    <text evidence="2">Belongs to the Cold-regulated 413 protein family.</text>
</comment>
<dbReference type="OrthoDB" id="1928310at2759"/>
<name>A0A6P5WIN7_DURZI</name>
<proteinExistence type="inferred from homology"/>
<evidence type="ECO:0000256" key="1">
    <source>
        <dbReference type="ARBA" id="ARBA00004141"/>
    </source>
</evidence>
<dbReference type="GeneID" id="111274902"/>
<evidence type="ECO:0000256" key="5">
    <source>
        <dbReference type="ARBA" id="ARBA00023136"/>
    </source>
</evidence>
<evidence type="ECO:0000256" key="2">
    <source>
        <dbReference type="ARBA" id="ARBA00005852"/>
    </source>
</evidence>
<comment type="subcellular location">
    <subcellularLocation>
        <location evidence="1">Membrane</location>
        <topology evidence="1">Multi-pass membrane protein</topology>
    </subcellularLocation>
</comment>
<evidence type="ECO:0000256" key="3">
    <source>
        <dbReference type="ARBA" id="ARBA00022692"/>
    </source>
</evidence>
<feature type="transmembrane region" description="Helical" evidence="6">
    <location>
        <begin position="185"/>
        <end position="202"/>
    </location>
</feature>
<reference evidence="8" key="1">
    <citation type="submission" date="2025-08" db="UniProtKB">
        <authorList>
            <consortium name="RefSeq"/>
        </authorList>
    </citation>
    <scope>IDENTIFICATION</scope>
    <source>
        <tissue evidence="8">Fruit stalk</tissue>
    </source>
</reference>
<evidence type="ECO:0000256" key="4">
    <source>
        <dbReference type="ARBA" id="ARBA00022989"/>
    </source>
</evidence>
<organism evidence="7 8">
    <name type="scientific">Durio zibethinus</name>
    <name type="common">Durian</name>
    <dbReference type="NCBI Taxonomy" id="66656"/>
    <lineage>
        <taxon>Eukaryota</taxon>
        <taxon>Viridiplantae</taxon>
        <taxon>Streptophyta</taxon>
        <taxon>Embryophyta</taxon>
        <taxon>Tracheophyta</taxon>
        <taxon>Spermatophyta</taxon>
        <taxon>Magnoliopsida</taxon>
        <taxon>eudicotyledons</taxon>
        <taxon>Gunneridae</taxon>
        <taxon>Pentapetalae</taxon>
        <taxon>rosids</taxon>
        <taxon>malvids</taxon>
        <taxon>Malvales</taxon>
        <taxon>Malvaceae</taxon>
        <taxon>Helicteroideae</taxon>
        <taxon>Durio</taxon>
    </lineage>
</organism>
<dbReference type="InterPro" id="IPR008892">
    <property type="entry name" value="COR413"/>
</dbReference>